<keyword evidence="7" id="KW-1185">Reference proteome</keyword>
<dbReference type="GO" id="GO:0016787">
    <property type="term" value="F:hydrolase activity"/>
    <property type="evidence" value="ECO:0007669"/>
    <property type="project" value="UniProtKB-KW"/>
</dbReference>
<dbReference type="EMBL" id="CP140152">
    <property type="protein sequence ID" value="WQH05424.1"/>
    <property type="molecule type" value="Genomic_DNA"/>
</dbReference>
<accession>A0ABZ0Y0L5</accession>
<evidence type="ECO:0000256" key="1">
    <source>
        <dbReference type="ARBA" id="ARBA00010923"/>
    </source>
</evidence>
<protein>
    <submittedName>
        <fullName evidence="6">Restriction endonuclease subunit S</fullName>
        <ecNumber evidence="6">3.1.21.-</ecNumber>
    </submittedName>
</protein>
<gene>
    <name evidence="6" type="ORF">SR858_03540</name>
</gene>
<dbReference type="RefSeq" id="WP_084670063.1">
    <property type="nucleotide sequence ID" value="NZ_CP140152.1"/>
</dbReference>
<evidence type="ECO:0000313" key="7">
    <source>
        <dbReference type="Proteomes" id="UP001326110"/>
    </source>
</evidence>
<dbReference type="CDD" id="cd17282">
    <property type="entry name" value="RMtype1_S_Eco16444ORF1681_TRD1-CR1_like"/>
    <property type="match status" value="1"/>
</dbReference>
<dbReference type="Proteomes" id="UP001326110">
    <property type="component" value="Chromosome"/>
</dbReference>
<name>A0ABZ0Y0L5_9BURK</name>
<sequence>MRRKRQESIRLADDFLRAVFIDMFGDPVTNPKGWQVQQLADLGSLDRGVSKHRPRNDPSLLGGSHPLIQTGEVANCDGYIRSYTSTYSDKGLLQSKLWPAGTLCITIAANIAKTGILLFPACFPDSIVGFAAPTHATVEYVRFWLSFLQKTLEANAPESAQKNINLAILRNLRVPVPPIDLVRRFAAIVSATESIRIAQRKSIQDSLALSASLQHELLA</sequence>
<proteinExistence type="inferred from homology"/>
<keyword evidence="3" id="KW-0238">DNA-binding</keyword>
<dbReference type="InterPro" id="IPR052021">
    <property type="entry name" value="Type-I_RS_S_subunit"/>
</dbReference>
<dbReference type="GO" id="GO:0004519">
    <property type="term" value="F:endonuclease activity"/>
    <property type="evidence" value="ECO:0007669"/>
    <property type="project" value="UniProtKB-KW"/>
</dbReference>
<dbReference type="InterPro" id="IPR044946">
    <property type="entry name" value="Restrct_endonuc_typeI_TRD_sf"/>
</dbReference>
<dbReference type="Pfam" id="PF01420">
    <property type="entry name" value="Methylase_S"/>
    <property type="match status" value="1"/>
</dbReference>
<feature type="domain" description="Type I restriction modification DNA specificity" evidence="5">
    <location>
        <begin position="31"/>
        <end position="194"/>
    </location>
</feature>
<dbReference type="EC" id="3.1.21.-" evidence="6"/>
<keyword evidence="2" id="KW-0680">Restriction system</keyword>
<keyword evidence="6" id="KW-0378">Hydrolase</keyword>
<feature type="region of interest" description="Disordered" evidence="4">
    <location>
        <begin position="47"/>
        <end position="66"/>
    </location>
</feature>
<comment type="similarity">
    <text evidence="1">Belongs to the type-I restriction system S methylase family.</text>
</comment>
<dbReference type="SUPFAM" id="SSF116734">
    <property type="entry name" value="DNA methylase specificity domain"/>
    <property type="match status" value="1"/>
</dbReference>
<evidence type="ECO:0000256" key="2">
    <source>
        <dbReference type="ARBA" id="ARBA00022747"/>
    </source>
</evidence>
<evidence type="ECO:0000313" key="6">
    <source>
        <dbReference type="EMBL" id="WQH05424.1"/>
    </source>
</evidence>
<reference evidence="6 7" key="1">
    <citation type="submission" date="2023-11" db="EMBL/GenBank/DDBJ databases">
        <title>MicrobeMod: A computational toolkit for identifying prokaryotic methylation and restriction-modification with nanopore sequencing.</title>
        <authorList>
            <person name="Crits-Christoph A."/>
            <person name="Kang S.C."/>
            <person name="Lee H."/>
            <person name="Ostrov N."/>
        </authorList>
    </citation>
    <scope>NUCLEOTIDE SEQUENCE [LARGE SCALE GENOMIC DNA]</scope>
    <source>
        <strain evidence="6 7">ATCC 25935</strain>
    </source>
</reference>
<evidence type="ECO:0000256" key="4">
    <source>
        <dbReference type="SAM" id="MobiDB-lite"/>
    </source>
</evidence>
<dbReference type="InterPro" id="IPR000055">
    <property type="entry name" value="Restrct_endonuc_typeI_TRD"/>
</dbReference>
<dbReference type="Gene3D" id="3.90.220.20">
    <property type="entry name" value="DNA methylase specificity domains"/>
    <property type="match status" value="1"/>
</dbReference>
<dbReference type="PANTHER" id="PTHR30408:SF12">
    <property type="entry name" value="TYPE I RESTRICTION ENZYME MJAVIII SPECIFICITY SUBUNIT"/>
    <property type="match status" value="1"/>
</dbReference>
<dbReference type="PANTHER" id="PTHR30408">
    <property type="entry name" value="TYPE-1 RESTRICTION ENZYME ECOKI SPECIFICITY PROTEIN"/>
    <property type="match status" value="1"/>
</dbReference>
<keyword evidence="6" id="KW-0255">Endonuclease</keyword>
<evidence type="ECO:0000256" key="3">
    <source>
        <dbReference type="ARBA" id="ARBA00023125"/>
    </source>
</evidence>
<keyword evidence="6" id="KW-0540">Nuclease</keyword>
<organism evidence="6 7">
    <name type="scientific">Duganella zoogloeoides</name>
    <dbReference type="NCBI Taxonomy" id="75659"/>
    <lineage>
        <taxon>Bacteria</taxon>
        <taxon>Pseudomonadati</taxon>
        <taxon>Pseudomonadota</taxon>
        <taxon>Betaproteobacteria</taxon>
        <taxon>Burkholderiales</taxon>
        <taxon>Oxalobacteraceae</taxon>
        <taxon>Telluria group</taxon>
        <taxon>Duganella</taxon>
    </lineage>
</organism>
<evidence type="ECO:0000259" key="5">
    <source>
        <dbReference type="Pfam" id="PF01420"/>
    </source>
</evidence>